<gene>
    <name evidence="2" type="ORF">H9787_04895</name>
</gene>
<reference evidence="2" key="2">
    <citation type="submission" date="2021-04" db="EMBL/GenBank/DDBJ databases">
        <authorList>
            <person name="Gilroy R."/>
        </authorList>
    </citation>
    <scope>NUCLEOTIDE SEQUENCE</scope>
    <source>
        <strain evidence="2">ChiBcec18-1249</strain>
    </source>
</reference>
<dbReference type="GO" id="GO:0003677">
    <property type="term" value="F:DNA binding"/>
    <property type="evidence" value="ECO:0007669"/>
    <property type="project" value="InterPro"/>
</dbReference>
<dbReference type="EMBL" id="DWZJ01000038">
    <property type="protein sequence ID" value="HJB13030.1"/>
    <property type="molecule type" value="Genomic_DNA"/>
</dbReference>
<dbReference type="PROSITE" id="PS50943">
    <property type="entry name" value="HTH_CROC1"/>
    <property type="match status" value="1"/>
</dbReference>
<proteinExistence type="predicted"/>
<feature type="domain" description="HTH cro/C1-type" evidence="1">
    <location>
        <begin position="18"/>
        <end position="79"/>
    </location>
</feature>
<dbReference type="Pfam" id="PF01381">
    <property type="entry name" value="HTH_3"/>
    <property type="match status" value="1"/>
</dbReference>
<dbReference type="SUPFAM" id="SSF47413">
    <property type="entry name" value="lambda repressor-like DNA-binding domains"/>
    <property type="match status" value="1"/>
</dbReference>
<organism evidence="2 3">
    <name type="scientific">Candidatus Oscillibacter excrementigallinarum</name>
    <dbReference type="NCBI Taxonomy" id="2838716"/>
    <lineage>
        <taxon>Bacteria</taxon>
        <taxon>Bacillati</taxon>
        <taxon>Bacillota</taxon>
        <taxon>Clostridia</taxon>
        <taxon>Eubacteriales</taxon>
        <taxon>Oscillospiraceae</taxon>
        <taxon>Oscillibacter</taxon>
    </lineage>
</organism>
<sequence length="83" mass="9055">MYKTLAPDGKLNICGAKIARLRVALVPKCSQRALADKLQLEGLIVTKNTVQCIESGNRFVTDIELKAIAKVLGVTTDELLQDE</sequence>
<accession>A0A9D2LJ10</accession>
<protein>
    <submittedName>
        <fullName evidence="2">Helix-turn-helix domain-containing protein</fullName>
    </submittedName>
</protein>
<dbReference type="CDD" id="cd00093">
    <property type="entry name" value="HTH_XRE"/>
    <property type="match status" value="1"/>
</dbReference>
<dbReference type="SMART" id="SM00530">
    <property type="entry name" value="HTH_XRE"/>
    <property type="match status" value="1"/>
</dbReference>
<dbReference type="Gene3D" id="1.10.260.40">
    <property type="entry name" value="lambda repressor-like DNA-binding domains"/>
    <property type="match status" value="1"/>
</dbReference>
<name>A0A9D2LJ10_9FIRM</name>
<dbReference type="InterPro" id="IPR001387">
    <property type="entry name" value="Cro/C1-type_HTH"/>
</dbReference>
<comment type="caution">
    <text evidence="2">The sequence shown here is derived from an EMBL/GenBank/DDBJ whole genome shotgun (WGS) entry which is preliminary data.</text>
</comment>
<evidence type="ECO:0000313" key="3">
    <source>
        <dbReference type="Proteomes" id="UP000823824"/>
    </source>
</evidence>
<reference evidence="2" key="1">
    <citation type="journal article" date="2021" name="PeerJ">
        <title>Extensive microbial diversity within the chicken gut microbiome revealed by metagenomics and culture.</title>
        <authorList>
            <person name="Gilroy R."/>
            <person name="Ravi A."/>
            <person name="Getino M."/>
            <person name="Pursley I."/>
            <person name="Horton D.L."/>
            <person name="Alikhan N.F."/>
            <person name="Baker D."/>
            <person name="Gharbi K."/>
            <person name="Hall N."/>
            <person name="Watson M."/>
            <person name="Adriaenssens E.M."/>
            <person name="Foster-Nyarko E."/>
            <person name="Jarju S."/>
            <person name="Secka A."/>
            <person name="Antonio M."/>
            <person name="Oren A."/>
            <person name="Chaudhuri R.R."/>
            <person name="La Ragione R."/>
            <person name="Hildebrand F."/>
            <person name="Pallen M.J."/>
        </authorList>
    </citation>
    <scope>NUCLEOTIDE SEQUENCE</scope>
    <source>
        <strain evidence="2">ChiBcec18-1249</strain>
    </source>
</reference>
<dbReference type="Proteomes" id="UP000823824">
    <property type="component" value="Unassembled WGS sequence"/>
</dbReference>
<evidence type="ECO:0000313" key="2">
    <source>
        <dbReference type="EMBL" id="HJB13030.1"/>
    </source>
</evidence>
<dbReference type="InterPro" id="IPR010982">
    <property type="entry name" value="Lambda_DNA-bd_dom_sf"/>
</dbReference>
<dbReference type="AlphaFoldDB" id="A0A9D2LJ10"/>
<evidence type="ECO:0000259" key="1">
    <source>
        <dbReference type="PROSITE" id="PS50943"/>
    </source>
</evidence>